<comment type="caution">
    <text evidence="5">The sequence shown here is derived from an EMBL/GenBank/DDBJ whole genome shotgun (WGS) entry which is preliminary data.</text>
</comment>
<keyword evidence="4" id="KW-1133">Transmembrane helix</keyword>
<dbReference type="InterPro" id="IPR023365">
    <property type="entry name" value="Sortase_dom-sf"/>
</dbReference>
<evidence type="ECO:0000256" key="1">
    <source>
        <dbReference type="ARBA" id="ARBA00022801"/>
    </source>
</evidence>
<dbReference type="CDD" id="cd05826">
    <property type="entry name" value="Sortase_B"/>
    <property type="match status" value="1"/>
</dbReference>
<dbReference type="GO" id="GO:0016787">
    <property type="term" value="F:hydrolase activity"/>
    <property type="evidence" value="ECO:0007669"/>
    <property type="project" value="UniProtKB-KW"/>
</dbReference>
<feature type="active site" description="Proton donor/acceptor" evidence="2">
    <location>
        <position position="192"/>
    </location>
</feature>
<keyword evidence="1 5" id="KW-0378">Hydrolase</keyword>
<dbReference type="InterPro" id="IPR005754">
    <property type="entry name" value="Sortase"/>
</dbReference>
<name>A0A9D2SUM4_9FIRM</name>
<feature type="region of interest" description="Disordered" evidence="3">
    <location>
        <begin position="1"/>
        <end position="56"/>
    </location>
</feature>
<keyword evidence="4" id="KW-0472">Membrane</keyword>
<feature type="compositionally biased region" description="Basic residues" evidence="3">
    <location>
        <begin position="13"/>
        <end position="25"/>
    </location>
</feature>
<reference evidence="5" key="2">
    <citation type="submission" date="2021-04" db="EMBL/GenBank/DDBJ databases">
        <authorList>
            <person name="Gilroy R."/>
        </authorList>
    </citation>
    <scope>NUCLEOTIDE SEQUENCE</scope>
    <source>
        <strain evidence="5">ChiW19-954</strain>
    </source>
</reference>
<accession>A0A9D2SUM4</accession>
<dbReference type="SUPFAM" id="SSF63817">
    <property type="entry name" value="Sortase"/>
    <property type="match status" value="1"/>
</dbReference>
<proteinExistence type="predicted"/>
<protein>
    <submittedName>
        <fullName evidence="5">Class B sortase</fullName>
        <ecNumber evidence="5">3.4.22.71</ecNumber>
    </submittedName>
</protein>
<dbReference type="Proteomes" id="UP000823890">
    <property type="component" value="Unassembled WGS sequence"/>
</dbReference>
<dbReference type="NCBIfam" id="TIGR03064">
    <property type="entry name" value="sortase_srtB"/>
    <property type="match status" value="1"/>
</dbReference>
<keyword evidence="4" id="KW-0812">Transmembrane</keyword>
<dbReference type="InterPro" id="IPR009835">
    <property type="entry name" value="SrtB"/>
</dbReference>
<evidence type="ECO:0000256" key="4">
    <source>
        <dbReference type="SAM" id="Phobius"/>
    </source>
</evidence>
<dbReference type="Pfam" id="PF04203">
    <property type="entry name" value="Sortase"/>
    <property type="match status" value="1"/>
</dbReference>
<feature type="compositionally biased region" description="Basic and acidic residues" evidence="3">
    <location>
        <begin position="1"/>
        <end position="12"/>
    </location>
</feature>
<sequence>MGTGEERKSGADRRRRRGHSRRGGRRRETDKVRQSAAGGSRREKTSDSRTAVSSRKKKKQKRATFDILSGTILIVAVCVFVFSLYQLVMMLIPYHTGGQEYEEIQDLAVTADGDGAGFSVDFDALLEINPDTIAWIRFDEPSIINYPVVKSADNNEYLTKTFAENDNKLGAIFMDMRNSSDFSDRNTIIYGHHLNVSPDMFSRLHLYEDEEFCQEHPNFYIYTPDGNVRTYTVFSAGVVNASADNYDIEFASDEEFEQYIEVCRESSNYQVDVEVNAQSQIVSLSTCTGNQRDERFLLQGVLTAVD</sequence>
<evidence type="ECO:0000256" key="2">
    <source>
        <dbReference type="PIRSR" id="PIRSR605754-1"/>
    </source>
</evidence>
<dbReference type="Gene3D" id="2.40.260.10">
    <property type="entry name" value="Sortase"/>
    <property type="match status" value="1"/>
</dbReference>
<feature type="active site" description="Acyl-thioester intermediate" evidence="2">
    <location>
        <position position="287"/>
    </location>
</feature>
<reference evidence="5" key="1">
    <citation type="journal article" date="2021" name="PeerJ">
        <title>Extensive microbial diversity within the chicken gut microbiome revealed by metagenomics and culture.</title>
        <authorList>
            <person name="Gilroy R."/>
            <person name="Ravi A."/>
            <person name="Getino M."/>
            <person name="Pursley I."/>
            <person name="Horton D.L."/>
            <person name="Alikhan N.F."/>
            <person name="Baker D."/>
            <person name="Gharbi K."/>
            <person name="Hall N."/>
            <person name="Watson M."/>
            <person name="Adriaenssens E.M."/>
            <person name="Foster-Nyarko E."/>
            <person name="Jarju S."/>
            <person name="Secka A."/>
            <person name="Antonio M."/>
            <person name="Oren A."/>
            <person name="Chaudhuri R.R."/>
            <person name="La Ragione R."/>
            <person name="Hildebrand F."/>
            <person name="Pallen M.J."/>
        </authorList>
    </citation>
    <scope>NUCLEOTIDE SEQUENCE</scope>
    <source>
        <strain evidence="5">ChiW19-954</strain>
    </source>
</reference>
<dbReference type="AlphaFoldDB" id="A0A9D2SUM4"/>
<organism evidence="5 6">
    <name type="scientific">Candidatus Mediterraneibacter faecipullorum</name>
    <dbReference type="NCBI Taxonomy" id="2838670"/>
    <lineage>
        <taxon>Bacteria</taxon>
        <taxon>Bacillati</taxon>
        <taxon>Bacillota</taxon>
        <taxon>Clostridia</taxon>
        <taxon>Lachnospirales</taxon>
        <taxon>Lachnospiraceae</taxon>
        <taxon>Mediterraneibacter</taxon>
    </lineage>
</organism>
<dbReference type="EC" id="3.4.22.71" evidence="5"/>
<evidence type="ECO:0000313" key="6">
    <source>
        <dbReference type="Proteomes" id="UP000823890"/>
    </source>
</evidence>
<gene>
    <name evidence="5" type="primary">srtB</name>
    <name evidence="5" type="ORF">H9758_07745</name>
</gene>
<evidence type="ECO:0000313" key="5">
    <source>
        <dbReference type="EMBL" id="HJC34470.1"/>
    </source>
</evidence>
<dbReference type="EMBL" id="DWWO01000098">
    <property type="protein sequence ID" value="HJC34470.1"/>
    <property type="molecule type" value="Genomic_DNA"/>
</dbReference>
<feature type="transmembrane region" description="Helical" evidence="4">
    <location>
        <begin position="63"/>
        <end position="85"/>
    </location>
</feature>
<evidence type="ECO:0000256" key="3">
    <source>
        <dbReference type="SAM" id="MobiDB-lite"/>
    </source>
</evidence>